<evidence type="ECO:0000313" key="2">
    <source>
        <dbReference type="Proteomes" id="UP000657177"/>
    </source>
</evidence>
<comment type="caution">
    <text evidence="1">The sequence shown here is derived from an EMBL/GenBank/DDBJ whole genome shotgun (WGS) entry which is preliminary data.</text>
</comment>
<name>A0A8J6LJP0_9FIRM</name>
<evidence type="ECO:0008006" key="3">
    <source>
        <dbReference type="Google" id="ProtNLM"/>
    </source>
</evidence>
<sequence length="173" mass="20057">MYFRFGKAAYSCDANGNLVKEGYRGDYVEYSYDYENRLISARNLTRNDKLFGGEHPFTGTITYTYDALGRKIGKETAPANINRVMVSGYYYEGLSTDILAEYENEIWDLQQYRQSKKHTAGQIPGGQVNYFNEYYYGNGLIAFTNMDHPNPWYQQRDINFYHKDALGSIYLAP</sequence>
<protein>
    <recommendedName>
        <fullName evidence="3">YD repeat-containing protein</fullName>
    </recommendedName>
</protein>
<proteinExistence type="predicted"/>
<gene>
    <name evidence="1" type="ORF">G5B42_11470</name>
</gene>
<keyword evidence="2" id="KW-1185">Reference proteome</keyword>
<dbReference type="EMBL" id="JAAKDE010000067">
    <property type="protein sequence ID" value="MBA2134146.1"/>
    <property type="molecule type" value="Genomic_DNA"/>
</dbReference>
<dbReference type="Proteomes" id="UP000657177">
    <property type="component" value="Unassembled WGS sequence"/>
</dbReference>
<accession>A0A8J6LJP0</accession>
<evidence type="ECO:0000313" key="1">
    <source>
        <dbReference type="EMBL" id="MBA2134146.1"/>
    </source>
</evidence>
<reference evidence="1" key="1">
    <citation type="submission" date="2020-06" db="EMBL/GenBank/DDBJ databases">
        <title>Novel chitinolytic bacterium.</title>
        <authorList>
            <person name="Ungkulpasvich U."/>
            <person name="Kosugi A."/>
            <person name="Uke A."/>
        </authorList>
    </citation>
    <scope>NUCLEOTIDE SEQUENCE</scope>
    <source>
        <strain evidence="1">UUS1-1</strain>
    </source>
</reference>
<organism evidence="1 2">
    <name type="scientific">Capillibacterium thermochitinicola</name>
    <dbReference type="NCBI Taxonomy" id="2699427"/>
    <lineage>
        <taxon>Bacteria</taxon>
        <taxon>Bacillati</taxon>
        <taxon>Bacillota</taxon>
        <taxon>Capillibacterium</taxon>
    </lineage>
</organism>
<dbReference type="AlphaFoldDB" id="A0A8J6LJP0"/>
<dbReference type="RefSeq" id="WP_181340607.1">
    <property type="nucleotide sequence ID" value="NZ_JAAKDE010000067.1"/>
</dbReference>
<dbReference type="Gene3D" id="2.180.10.10">
    <property type="entry name" value="RHS repeat-associated core"/>
    <property type="match status" value="1"/>
</dbReference>